<evidence type="ECO:0000256" key="2">
    <source>
        <dbReference type="ARBA" id="ARBA00022679"/>
    </source>
</evidence>
<keyword evidence="4" id="KW-1185">Reference proteome</keyword>
<organism evidence="3 4">
    <name type="scientific">Dongia sedimenti</name>
    <dbReference type="NCBI Taxonomy" id="3064282"/>
    <lineage>
        <taxon>Bacteria</taxon>
        <taxon>Pseudomonadati</taxon>
        <taxon>Pseudomonadota</taxon>
        <taxon>Alphaproteobacteria</taxon>
        <taxon>Rhodospirillales</taxon>
        <taxon>Dongiaceae</taxon>
        <taxon>Dongia</taxon>
    </lineage>
</organism>
<protein>
    <submittedName>
        <fullName evidence="3">DapH/DapD/GlmU-related protein</fullName>
    </submittedName>
</protein>
<keyword evidence="2" id="KW-0808">Transferase</keyword>
<evidence type="ECO:0000313" key="3">
    <source>
        <dbReference type="EMBL" id="MDQ7250214.1"/>
    </source>
</evidence>
<dbReference type="PANTHER" id="PTHR23416:SF23">
    <property type="entry name" value="ACETYLTRANSFERASE C18B11.09C-RELATED"/>
    <property type="match status" value="1"/>
</dbReference>
<reference evidence="4" key="1">
    <citation type="submission" date="2023-08" db="EMBL/GenBank/DDBJ databases">
        <title>Rhodospirillaceae gen. nov., a novel taxon isolated from the Yangtze River Yuezi River estuary sludge.</title>
        <authorList>
            <person name="Ruan L."/>
        </authorList>
    </citation>
    <scope>NUCLEOTIDE SEQUENCE [LARGE SCALE GENOMIC DNA]</scope>
    <source>
        <strain evidence="4">R-7</strain>
    </source>
</reference>
<accession>A0ABU0YR64</accession>
<dbReference type="Gene3D" id="2.160.10.10">
    <property type="entry name" value="Hexapeptide repeat proteins"/>
    <property type="match status" value="1"/>
</dbReference>
<dbReference type="EMBL" id="JAUYVI010000006">
    <property type="protein sequence ID" value="MDQ7250214.1"/>
    <property type="molecule type" value="Genomic_DNA"/>
</dbReference>
<comment type="caution">
    <text evidence="3">The sequence shown here is derived from an EMBL/GenBank/DDBJ whole genome shotgun (WGS) entry which is preliminary data.</text>
</comment>
<evidence type="ECO:0000313" key="4">
    <source>
        <dbReference type="Proteomes" id="UP001230156"/>
    </source>
</evidence>
<dbReference type="PANTHER" id="PTHR23416">
    <property type="entry name" value="SIALIC ACID SYNTHASE-RELATED"/>
    <property type="match status" value="1"/>
</dbReference>
<proteinExistence type="inferred from homology"/>
<dbReference type="RefSeq" id="WP_379959177.1">
    <property type="nucleotide sequence ID" value="NZ_JAUYVI010000006.1"/>
</dbReference>
<name>A0ABU0YR64_9PROT</name>
<dbReference type="Pfam" id="PF00132">
    <property type="entry name" value="Hexapep"/>
    <property type="match status" value="1"/>
</dbReference>
<sequence>MAFLPSQSGWRRQVRKLLLALQTSSLMPWPVRRTLLGFCGCKLGAASYIEPGAHFASGDVSIGDHAYINRGFLIDGLGPVRIGARVRIGPGVKILTATHRITEDPLARASAEVVHAPVTIEDGVWLGAGAVVMPGRTVRSGCVIGAGAVVTRDTDRDGLYLGVPARHVRTLPTI</sequence>
<evidence type="ECO:0000256" key="1">
    <source>
        <dbReference type="ARBA" id="ARBA00007274"/>
    </source>
</evidence>
<dbReference type="InterPro" id="IPR001451">
    <property type="entry name" value="Hexapep"/>
</dbReference>
<dbReference type="Proteomes" id="UP001230156">
    <property type="component" value="Unassembled WGS sequence"/>
</dbReference>
<dbReference type="SUPFAM" id="SSF51161">
    <property type="entry name" value="Trimeric LpxA-like enzymes"/>
    <property type="match status" value="1"/>
</dbReference>
<gene>
    <name evidence="3" type="ORF">Q8A70_21160</name>
</gene>
<comment type="similarity">
    <text evidence="1">Belongs to the transferase hexapeptide repeat family.</text>
</comment>
<dbReference type="InterPro" id="IPR011004">
    <property type="entry name" value="Trimer_LpxA-like_sf"/>
</dbReference>
<dbReference type="InterPro" id="IPR051159">
    <property type="entry name" value="Hexapeptide_acetyltransf"/>
</dbReference>